<dbReference type="EMBL" id="FNTD01000003">
    <property type="protein sequence ID" value="SEB30689.1"/>
    <property type="molecule type" value="Genomic_DNA"/>
</dbReference>
<organism evidence="2 3">
    <name type="scientific">Streptomyces misionensis</name>
    <dbReference type="NCBI Taxonomy" id="67331"/>
    <lineage>
        <taxon>Bacteria</taxon>
        <taxon>Bacillati</taxon>
        <taxon>Actinomycetota</taxon>
        <taxon>Actinomycetes</taxon>
        <taxon>Kitasatosporales</taxon>
        <taxon>Streptomycetaceae</taxon>
        <taxon>Streptomyces</taxon>
    </lineage>
</organism>
<evidence type="ECO:0000256" key="1">
    <source>
        <dbReference type="SAM" id="MobiDB-lite"/>
    </source>
</evidence>
<gene>
    <name evidence="2" type="ORF">SAMN04490357_0066</name>
</gene>
<sequence length="124" mass="13157">MFAEMSAQPPLLLQSGKSSGWAPEVTGHEKRSNAASYGYTGRLGDAEYDHLMSLELGGDPNDARNLWGEPPDPGHKPGSGVNNRKDPVESKLHTAVCSGKVTLKAAQQAIVTDWTTALSRLGLG</sequence>
<proteinExistence type="predicted"/>
<evidence type="ECO:0000313" key="3">
    <source>
        <dbReference type="Proteomes" id="UP000182375"/>
    </source>
</evidence>
<evidence type="ECO:0000313" key="2">
    <source>
        <dbReference type="EMBL" id="SEB30689.1"/>
    </source>
</evidence>
<accession>A0A1H4I9D1</accession>
<dbReference type="AlphaFoldDB" id="A0A1H4I9D1"/>
<feature type="region of interest" description="Disordered" evidence="1">
    <location>
        <begin position="59"/>
        <end position="88"/>
    </location>
</feature>
<feature type="region of interest" description="Disordered" evidence="1">
    <location>
        <begin position="1"/>
        <end position="39"/>
    </location>
</feature>
<reference evidence="2 3" key="1">
    <citation type="submission" date="2016-10" db="EMBL/GenBank/DDBJ databases">
        <authorList>
            <person name="de Groot N.N."/>
        </authorList>
    </citation>
    <scope>NUCLEOTIDE SEQUENCE [LARGE SCALE GENOMIC DNA]</scope>
    <source>
        <strain evidence="2 3">DSM 40306</strain>
    </source>
</reference>
<dbReference type="STRING" id="67331.SAMN04490357_0066"/>
<protein>
    <submittedName>
        <fullName evidence="2">Uncharacterized protein</fullName>
    </submittedName>
</protein>
<dbReference type="Proteomes" id="UP000182375">
    <property type="component" value="Unassembled WGS sequence"/>
</dbReference>
<name>A0A1H4I9D1_9ACTN</name>